<protein>
    <submittedName>
        <fullName evidence="1">Uncharacterized protein</fullName>
    </submittedName>
</protein>
<proteinExistence type="predicted"/>
<keyword evidence="2" id="KW-1185">Reference proteome</keyword>
<dbReference type="GeneID" id="25267354"/>
<gene>
    <name evidence="1" type="ORF">K437DRAFT_30356</name>
</gene>
<dbReference type="HOGENOM" id="CLU_1741833_0_0_1"/>
<name>A0A066VH05_TILAU</name>
<dbReference type="InParanoid" id="A0A066VH05"/>
<comment type="caution">
    <text evidence="1">The sequence shown here is derived from an EMBL/GenBank/DDBJ whole genome shotgun (WGS) entry which is preliminary data.</text>
</comment>
<evidence type="ECO:0000313" key="1">
    <source>
        <dbReference type="EMBL" id="KDN38044.1"/>
    </source>
</evidence>
<dbReference type="EMBL" id="JMSN01000125">
    <property type="protein sequence ID" value="KDN38044.1"/>
    <property type="molecule type" value="Genomic_DNA"/>
</dbReference>
<evidence type="ECO:0000313" key="2">
    <source>
        <dbReference type="Proteomes" id="UP000027361"/>
    </source>
</evidence>
<dbReference type="Proteomes" id="UP000027361">
    <property type="component" value="Unassembled WGS sequence"/>
</dbReference>
<organism evidence="1 2">
    <name type="scientific">Tilletiaria anomala (strain ATCC 24038 / CBS 436.72 / UBC 951)</name>
    <dbReference type="NCBI Taxonomy" id="1037660"/>
    <lineage>
        <taxon>Eukaryota</taxon>
        <taxon>Fungi</taxon>
        <taxon>Dikarya</taxon>
        <taxon>Basidiomycota</taxon>
        <taxon>Ustilaginomycotina</taxon>
        <taxon>Exobasidiomycetes</taxon>
        <taxon>Georgefischeriales</taxon>
        <taxon>Tilletiariaceae</taxon>
        <taxon>Tilletiaria</taxon>
    </lineage>
</organism>
<dbReference type="AlphaFoldDB" id="A0A066VH05"/>
<sequence length="150" mass="17541">MNWSRTSADAFDFLVRVTPGNRTRELQPNFKEVAIQAEDWKLLHRKCRYRKWFAVAPPGKSVWTHTPFLFTMTITVAATIQRYSLYCISEPNFAKSTLFMGPWIQCITVNATSEGERSRRHHVRKFERPSVVEKKSYRCVNKCIVALRAK</sequence>
<dbReference type="RefSeq" id="XP_013240575.1">
    <property type="nucleotide sequence ID" value="XM_013385121.1"/>
</dbReference>
<reference evidence="1 2" key="1">
    <citation type="submission" date="2014-05" db="EMBL/GenBank/DDBJ databases">
        <title>Draft genome sequence of a rare smut relative, Tilletiaria anomala UBC 951.</title>
        <authorList>
            <consortium name="DOE Joint Genome Institute"/>
            <person name="Toome M."/>
            <person name="Kuo A."/>
            <person name="Henrissat B."/>
            <person name="Lipzen A."/>
            <person name="Tritt A."/>
            <person name="Yoshinaga Y."/>
            <person name="Zane M."/>
            <person name="Barry K."/>
            <person name="Grigoriev I.V."/>
            <person name="Spatafora J.W."/>
            <person name="Aimea M.C."/>
        </authorList>
    </citation>
    <scope>NUCLEOTIDE SEQUENCE [LARGE SCALE GENOMIC DNA]</scope>
    <source>
        <strain evidence="1 2">UBC 951</strain>
    </source>
</reference>
<accession>A0A066VH05</accession>